<keyword evidence="3" id="KW-1185">Reference proteome</keyword>
<reference evidence="2" key="1">
    <citation type="journal article" date="2014" name="Int. J. Syst. Evol. Microbiol.">
        <title>Complete genome sequence of Corynebacterium casei LMG S-19264T (=DSM 44701T), isolated from a smear-ripened cheese.</title>
        <authorList>
            <consortium name="US DOE Joint Genome Institute (JGI-PGF)"/>
            <person name="Walter F."/>
            <person name="Albersmeier A."/>
            <person name="Kalinowski J."/>
            <person name="Ruckert C."/>
        </authorList>
    </citation>
    <scope>NUCLEOTIDE SEQUENCE</scope>
    <source>
        <strain evidence="2">JCM 4518</strain>
    </source>
</reference>
<evidence type="ECO:0000256" key="1">
    <source>
        <dbReference type="SAM" id="MobiDB-lite"/>
    </source>
</evidence>
<comment type="caution">
    <text evidence="2">The sequence shown here is derived from an EMBL/GenBank/DDBJ whole genome shotgun (WGS) entry which is preliminary data.</text>
</comment>
<gene>
    <name evidence="2" type="ORF">GCM10010305_61450</name>
</gene>
<protein>
    <submittedName>
        <fullName evidence="2">Uncharacterized protein</fullName>
    </submittedName>
</protein>
<feature type="compositionally biased region" description="Basic and acidic residues" evidence="1">
    <location>
        <begin position="1"/>
        <end position="13"/>
    </location>
</feature>
<sequence>MLLQSCRERERGTPPRPLPASPAFFLPRGAAMPTEPTGPETALLVGGPADGLRVRVAGRPGVIQVTYPCEVEDPGSGVRAAALCIYRRETGDSGELRYGFDPASP</sequence>
<evidence type="ECO:0000313" key="3">
    <source>
        <dbReference type="Proteomes" id="UP000644020"/>
    </source>
</evidence>
<evidence type="ECO:0000313" key="2">
    <source>
        <dbReference type="EMBL" id="GHB10312.1"/>
    </source>
</evidence>
<dbReference type="EMBL" id="BMUL01000027">
    <property type="protein sequence ID" value="GHB10312.1"/>
    <property type="molecule type" value="Genomic_DNA"/>
</dbReference>
<dbReference type="AlphaFoldDB" id="A0A918WDW5"/>
<accession>A0A918WDW5</accession>
<reference evidence="2" key="2">
    <citation type="submission" date="2020-09" db="EMBL/GenBank/DDBJ databases">
        <authorList>
            <person name="Sun Q."/>
            <person name="Ohkuma M."/>
        </authorList>
    </citation>
    <scope>NUCLEOTIDE SEQUENCE</scope>
    <source>
        <strain evidence="2">JCM 4518</strain>
    </source>
</reference>
<proteinExistence type="predicted"/>
<organism evidence="2 3">
    <name type="scientific">Streptomyces termitum</name>
    <dbReference type="NCBI Taxonomy" id="67368"/>
    <lineage>
        <taxon>Bacteria</taxon>
        <taxon>Bacillati</taxon>
        <taxon>Actinomycetota</taxon>
        <taxon>Actinomycetes</taxon>
        <taxon>Kitasatosporales</taxon>
        <taxon>Streptomycetaceae</taxon>
        <taxon>Streptomyces</taxon>
    </lineage>
</organism>
<name>A0A918WDW5_9ACTN</name>
<feature type="region of interest" description="Disordered" evidence="1">
    <location>
        <begin position="1"/>
        <end position="22"/>
    </location>
</feature>
<dbReference type="Proteomes" id="UP000644020">
    <property type="component" value="Unassembled WGS sequence"/>
</dbReference>